<evidence type="ECO:0000313" key="2">
    <source>
        <dbReference type="EMBL" id="KIE04199.1"/>
    </source>
</evidence>
<organism evidence="2 3">
    <name type="scientific">Candidatus Jidaibacter acanthamoebae</name>
    <dbReference type="NCBI Taxonomy" id="86105"/>
    <lineage>
        <taxon>Bacteria</taxon>
        <taxon>Pseudomonadati</taxon>
        <taxon>Pseudomonadota</taxon>
        <taxon>Alphaproteobacteria</taxon>
        <taxon>Rickettsiales</taxon>
        <taxon>Candidatus Midichloriaceae</taxon>
        <taxon>Candidatus Jidaibacter</taxon>
    </lineage>
</organism>
<proteinExistence type="predicted"/>
<keyword evidence="1" id="KW-1133">Transmembrane helix</keyword>
<keyword evidence="1" id="KW-0812">Transmembrane</keyword>
<dbReference type="Proteomes" id="UP000031258">
    <property type="component" value="Unassembled WGS sequence"/>
</dbReference>
<protein>
    <submittedName>
        <fullName evidence="2">Uncharacterized protein</fullName>
    </submittedName>
</protein>
<reference evidence="2 3" key="1">
    <citation type="submission" date="2014-11" db="EMBL/GenBank/DDBJ databases">
        <title>A Rickettsiales Symbiont of Amoebae With Ancient Features.</title>
        <authorList>
            <person name="Schulz F."/>
            <person name="Martijn J."/>
            <person name="Wascher F."/>
            <person name="Kostanjsek R."/>
            <person name="Ettema T.J."/>
            <person name="Horn M."/>
        </authorList>
    </citation>
    <scope>NUCLEOTIDE SEQUENCE [LARGE SCALE GENOMIC DNA]</scope>
    <source>
        <strain evidence="2 3">UWC36</strain>
    </source>
</reference>
<evidence type="ECO:0000256" key="1">
    <source>
        <dbReference type="SAM" id="Phobius"/>
    </source>
</evidence>
<dbReference type="AlphaFoldDB" id="A0A0C1QF66"/>
<dbReference type="OrthoDB" id="6443639at2"/>
<name>A0A0C1QF66_9RICK</name>
<keyword evidence="3" id="KW-1185">Reference proteome</keyword>
<dbReference type="RefSeq" id="WP_039459240.1">
    <property type="nucleotide sequence ID" value="NZ_JSWE01000220.1"/>
</dbReference>
<accession>A0A0C1QF66</accession>
<feature type="transmembrane region" description="Helical" evidence="1">
    <location>
        <begin position="6"/>
        <end position="31"/>
    </location>
</feature>
<keyword evidence="1" id="KW-0472">Membrane</keyword>
<evidence type="ECO:0000313" key="3">
    <source>
        <dbReference type="Proteomes" id="UP000031258"/>
    </source>
</evidence>
<dbReference type="STRING" id="86105.NF27_JC00060"/>
<comment type="caution">
    <text evidence="2">The sequence shown here is derived from an EMBL/GenBank/DDBJ whole genome shotgun (WGS) entry which is preliminary data.</text>
</comment>
<dbReference type="EMBL" id="JSWE01000220">
    <property type="protein sequence ID" value="KIE04199.1"/>
    <property type="molecule type" value="Genomic_DNA"/>
</dbReference>
<gene>
    <name evidence="2" type="ORF">NF27_JC00060</name>
</gene>
<sequence>MNWKKLIIILFGVPLLLGLLAIFALISYTYLDSIGILDGYDNYLFRKKLTQALNKGDKVIQIKDITNFEWDKVCAYTPYTWKHSEAYEWSLVFENGGRVVHEFPVPERLSFELYEHNCEGIKAKFYILCDSSLKQNKCYIKLTESEY</sequence>